<evidence type="ECO:0000256" key="4">
    <source>
        <dbReference type="ARBA" id="ARBA00022833"/>
    </source>
</evidence>
<dbReference type="Pfam" id="PF01428">
    <property type="entry name" value="zf-AN1"/>
    <property type="match status" value="1"/>
</dbReference>
<evidence type="ECO:0000256" key="2">
    <source>
        <dbReference type="ARBA" id="ARBA00022723"/>
    </source>
</evidence>
<evidence type="ECO:0000259" key="7">
    <source>
        <dbReference type="PROSITE" id="PS51039"/>
    </source>
</evidence>
<dbReference type="SUPFAM" id="SSF57716">
    <property type="entry name" value="Glucocorticoid receptor-like (DNA-binding domain)"/>
    <property type="match status" value="1"/>
</dbReference>
<keyword evidence="3 5" id="KW-0863">Zinc-finger</keyword>
<comment type="caution">
    <text evidence="8">The sequence shown here is derived from an EMBL/GenBank/DDBJ whole genome shotgun (WGS) entry which is preliminary data.</text>
</comment>
<evidence type="ECO:0000313" key="9">
    <source>
        <dbReference type="Proteomes" id="UP000327157"/>
    </source>
</evidence>
<evidence type="ECO:0000256" key="1">
    <source>
        <dbReference type="ARBA" id="ARBA00003732"/>
    </source>
</evidence>
<sequence>MDSPNDTNTEPPRCAKGCGFFGSVTNMNMCSKCYRQYLKEEQFAKPAAMVGLASVDNTLSDSSSATAAVISSLPPQSSQGSSDLSQKKRCLSCKKRVGPTGFECRCGGVFCGKHRYPEEHSCCVDYKKTGQYLLTKQNPLCKGDKLQWRV</sequence>
<comment type="function">
    <text evidence="1">May be involved in environmental stress response.</text>
</comment>
<dbReference type="EMBL" id="SMOL01000781">
    <property type="protein sequence ID" value="KAB2596573.1"/>
    <property type="molecule type" value="Genomic_DNA"/>
</dbReference>
<keyword evidence="9" id="KW-1185">Reference proteome</keyword>
<dbReference type="InterPro" id="IPR002653">
    <property type="entry name" value="Znf_A20"/>
</dbReference>
<keyword evidence="4" id="KW-0862">Zinc</keyword>
<dbReference type="PANTHER" id="PTHR10634:SF124">
    <property type="entry name" value="ZINC FINGER A20 AND AN1 DOMAIN-CONTAINING STRESS-ASSOCIATED PROTEIN 8-RELATED"/>
    <property type="match status" value="1"/>
</dbReference>
<feature type="domain" description="AN1-type" evidence="7">
    <location>
        <begin position="84"/>
        <end position="130"/>
    </location>
</feature>
<organism evidence="8 9">
    <name type="scientific">Pyrus ussuriensis x Pyrus communis</name>
    <dbReference type="NCBI Taxonomy" id="2448454"/>
    <lineage>
        <taxon>Eukaryota</taxon>
        <taxon>Viridiplantae</taxon>
        <taxon>Streptophyta</taxon>
        <taxon>Embryophyta</taxon>
        <taxon>Tracheophyta</taxon>
        <taxon>Spermatophyta</taxon>
        <taxon>Magnoliopsida</taxon>
        <taxon>eudicotyledons</taxon>
        <taxon>Gunneridae</taxon>
        <taxon>Pentapetalae</taxon>
        <taxon>rosids</taxon>
        <taxon>fabids</taxon>
        <taxon>Rosales</taxon>
        <taxon>Rosaceae</taxon>
        <taxon>Amygdaloideae</taxon>
        <taxon>Maleae</taxon>
        <taxon>Pyrus</taxon>
    </lineage>
</organism>
<evidence type="ECO:0000256" key="5">
    <source>
        <dbReference type="PROSITE-ProRule" id="PRU00449"/>
    </source>
</evidence>
<dbReference type="SMART" id="SM00154">
    <property type="entry name" value="ZnF_AN1"/>
    <property type="match status" value="1"/>
</dbReference>
<feature type="domain" description="A20-type" evidence="6">
    <location>
        <begin position="8"/>
        <end position="42"/>
    </location>
</feature>
<accession>A0A5N5F1H7</accession>
<protein>
    <submittedName>
        <fullName evidence="8">Zinc finger A20 and AN1 domain-containing stress-associated protein 1-like</fullName>
    </submittedName>
</protein>
<evidence type="ECO:0000256" key="3">
    <source>
        <dbReference type="ARBA" id="ARBA00022771"/>
    </source>
</evidence>
<dbReference type="PROSITE" id="PS51039">
    <property type="entry name" value="ZF_AN1"/>
    <property type="match status" value="1"/>
</dbReference>
<dbReference type="SUPFAM" id="SSF118310">
    <property type="entry name" value="AN1-like Zinc finger"/>
    <property type="match status" value="1"/>
</dbReference>
<keyword evidence="2" id="KW-0479">Metal-binding</keyword>
<reference evidence="8 9" key="1">
    <citation type="submission" date="2019-09" db="EMBL/GenBank/DDBJ databases">
        <authorList>
            <person name="Ou C."/>
        </authorList>
    </citation>
    <scope>NUCLEOTIDE SEQUENCE [LARGE SCALE GENOMIC DNA]</scope>
    <source>
        <strain evidence="8">S2</strain>
        <tissue evidence="8">Leaf</tissue>
    </source>
</reference>
<dbReference type="Proteomes" id="UP000327157">
    <property type="component" value="Chromosome 7"/>
</dbReference>
<reference evidence="8 9" key="3">
    <citation type="submission" date="2019-11" db="EMBL/GenBank/DDBJ databases">
        <title>A de novo genome assembly of a pear dwarfing rootstock.</title>
        <authorList>
            <person name="Wang F."/>
            <person name="Wang J."/>
            <person name="Li S."/>
            <person name="Zhang Y."/>
            <person name="Fang M."/>
            <person name="Ma L."/>
            <person name="Zhao Y."/>
            <person name="Jiang S."/>
        </authorList>
    </citation>
    <scope>NUCLEOTIDE SEQUENCE [LARGE SCALE GENOMIC DNA]</scope>
    <source>
        <strain evidence="8">S2</strain>
        <tissue evidence="8">Leaf</tissue>
    </source>
</reference>
<dbReference type="OrthoDB" id="428577at2759"/>
<name>A0A5N5F1H7_9ROSA</name>
<dbReference type="GO" id="GO:0008270">
    <property type="term" value="F:zinc ion binding"/>
    <property type="evidence" value="ECO:0007669"/>
    <property type="project" value="UniProtKB-KW"/>
</dbReference>
<dbReference type="InterPro" id="IPR000058">
    <property type="entry name" value="Znf_AN1"/>
</dbReference>
<gene>
    <name evidence="8" type="ORF">D8674_032023</name>
</gene>
<evidence type="ECO:0000313" key="8">
    <source>
        <dbReference type="EMBL" id="KAB2596573.1"/>
    </source>
</evidence>
<dbReference type="InterPro" id="IPR050652">
    <property type="entry name" value="AN1_A20_ZnFinger"/>
</dbReference>
<proteinExistence type="predicted"/>
<dbReference type="SMART" id="SM00259">
    <property type="entry name" value="ZnF_A20"/>
    <property type="match status" value="1"/>
</dbReference>
<dbReference type="PROSITE" id="PS51036">
    <property type="entry name" value="ZF_A20"/>
    <property type="match status" value="1"/>
</dbReference>
<evidence type="ECO:0000259" key="6">
    <source>
        <dbReference type="PROSITE" id="PS51036"/>
    </source>
</evidence>
<dbReference type="PANTHER" id="PTHR10634">
    <property type="entry name" value="AN1-TYPE ZINC FINGER PROTEIN"/>
    <property type="match status" value="1"/>
</dbReference>
<dbReference type="AlphaFoldDB" id="A0A5N5F1H7"/>
<dbReference type="GO" id="GO:0003677">
    <property type="term" value="F:DNA binding"/>
    <property type="evidence" value="ECO:0007669"/>
    <property type="project" value="InterPro"/>
</dbReference>
<dbReference type="Gene3D" id="1.20.5.4770">
    <property type="match status" value="1"/>
</dbReference>
<reference evidence="9" key="2">
    <citation type="submission" date="2019-10" db="EMBL/GenBank/DDBJ databases">
        <title>A de novo genome assembly of a pear dwarfing rootstock.</title>
        <authorList>
            <person name="Wang F."/>
            <person name="Wang J."/>
            <person name="Li S."/>
            <person name="Zhang Y."/>
            <person name="Fang M."/>
            <person name="Ma L."/>
            <person name="Zhao Y."/>
            <person name="Jiang S."/>
        </authorList>
    </citation>
    <scope>NUCLEOTIDE SEQUENCE [LARGE SCALE GENOMIC DNA]</scope>
</reference>
<dbReference type="Gene3D" id="4.10.1110.10">
    <property type="entry name" value="AN1-like Zinc finger"/>
    <property type="match status" value="1"/>
</dbReference>
<dbReference type="InterPro" id="IPR035896">
    <property type="entry name" value="AN1-like_Znf"/>
</dbReference>
<dbReference type="Pfam" id="PF01754">
    <property type="entry name" value="zf-A20"/>
    <property type="match status" value="1"/>
</dbReference>